<feature type="region of interest" description="Disordered" evidence="1">
    <location>
        <begin position="405"/>
        <end position="435"/>
    </location>
</feature>
<evidence type="ECO:0000256" key="1">
    <source>
        <dbReference type="SAM" id="MobiDB-lite"/>
    </source>
</evidence>
<evidence type="ECO:0000313" key="3">
    <source>
        <dbReference type="Proteomes" id="UP001596501"/>
    </source>
</evidence>
<comment type="caution">
    <text evidence="2">The sequence shown here is derived from an EMBL/GenBank/DDBJ whole genome shotgun (WGS) entry which is preliminary data.</text>
</comment>
<keyword evidence="3" id="KW-1185">Reference proteome</keyword>
<protein>
    <submittedName>
        <fullName evidence="2">Phage portal protein</fullName>
    </submittedName>
</protein>
<gene>
    <name evidence="2" type="ORF">ACFQPB_07600</name>
</gene>
<reference evidence="3" key="1">
    <citation type="journal article" date="2019" name="Int. J. Syst. Evol. Microbiol.">
        <title>The Global Catalogue of Microorganisms (GCM) 10K type strain sequencing project: providing services to taxonomists for standard genome sequencing and annotation.</title>
        <authorList>
            <consortium name="The Broad Institute Genomics Platform"/>
            <consortium name="The Broad Institute Genome Sequencing Center for Infectious Disease"/>
            <person name="Wu L."/>
            <person name="Ma J."/>
        </authorList>
    </citation>
    <scope>NUCLEOTIDE SEQUENCE [LARGE SCALE GENOMIC DNA]</scope>
    <source>
        <strain evidence="3">CGMCC 1.12371</strain>
    </source>
</reference>
<dbReference type="InterPro" id="IPR006427">
    <property type="entry name" value="Portal_HK97"/>
</dbReference>
<dbReference type="Proteomes" id="UP001596501">
    <property type="component" value="Unassembled WGS sequence"/>
</dbReference>
<dbReference type="Gene3D" id="3.30.1120.70">
    <property type="match status" value="1"/>
</dbReference>
<evidence type="ECO:0000313" key="2">
    <source>
        <dbReference type="EMBL" id="MFC7408721.1"/>
    </source>
</evidence>
<dbReference type="Gene3D" id="1.20.1270.210">
    <property type="match status" value="1"/>
</dbReference>
<dbReference type="InterPro" id="IPR006944">
    <property type="entry name" value="Phage/GTA_portal"/>
</dbReference>
<dbReference type="EMBL" id="JBHTCA010000004">
    <property type="protein sequence ID" value="MFC7408721.1"/>
    <property type="molecule type" value="Genomic_DNA"/>
</dbReference>
<organism evidence="2 3">
    <name type="scientific">Hydrogenophaga atypica</name>
    <dbReference type="NCBI Taxonomy" id="249409"/>
    <lineage>
        <taxon>Bacteria</taxon>
        <taxon>Pseudomonadati</taxon>
        <taxon>Pseudomonadota</taxon>
        <taxon>Betaproteobacteria</taxon>
        <taxon>Burkholderiales</taxon>
        <taxon>Comamonadaceae</taxon>
        <taxon>Hydrogenophaga</taxon>
    </lineage>
</organism>
<dbReference type="NCBIfam" id="TIGR01537">
    <property type="entry name" value="portal_HK97"/>
    <property type="match status" value="1"/>
</dbReference>
<sequence>MTTTTWDDVQARATVPGSPILTQWRAEREATRAIRNAGNGATETIASSDPRVVELFGSNRAAAGMAVTAESAMRVSAVYGCVTRIAGVISQLPVNVYERIGTGRKLVEDTPYWWMLNEQPTARFTAASMWEQITSHKLLRESGFVFIGRSKSGAVRELIPLPYEAVQPDRVQSGERLKYFVQDVRTYGCDQDDMLHFPGFGFDGLRARSVIQWAARNATGNAMAMDEYSGRFFANGSHHSIVIEAPGQMKQPAVDALQQAYANKYSGLDNAHRLPLVLTDGLKAKEVSISAQDAQLLDARKFQVVDIARAFGVPPHLIGETSAATSWGSGLEEMTRAFMLFTIQPHLKRLEQELNRKLFRTSRYFFEFDRDAMLEGNSKAQADYFRAALGGPGSGQGWMTADEIRRKKNLPPQGGEADKLFHPGTAGTKTTGAQP</sequence>
<proteinExistence type="predicted"/>
<dbReference type="RefSeq" id="WP_382221420.1">
    <property type="nucleotide sequence ID" value="NZ_JBHTCA010000004.1"/>
</dbReference>
<accession>A0ABW2QI36</accession>
<dbReference type="Gene3D" id="3.40.140.120">
    <property type="match status" value="1"/>
</dbReference>
<dbReference type="Pfam" id="PF04860">
    <property type="entry name" value="Phage_portal"/>
    <property type="match status" value="1"/>
</dbReference>
<name>A0ABW2QI36_9BURK</name>